<gene>
    <name evidence="1" type="ORF">JP32_06185</name>
</gene>
<comment type="caution">
    <text evidence="1">The sequence shown here is derived from an EMBL/GenBank/DDBJ whole genome shotgun (WGS) entry which is preliminary data.</text>
</comment>
<accession>A0A0A2Y2X0</accession>
<dbReference type="EMBL" id="JPXS01000029">
    <property type="protein sequence ID" value="KGQ31829.1"/>
    <property type="molecule type" value="Genomic_DNA"/>
</dbReference>
<evidence type="ECO:0000313" key="1">
    <source>
        <dbReference type="EMBL" id="KGQ31829.1"/>
    </source>
</evidence>
<reference evidence="1 2" key="1">
    <citation type="submission" date="2014-08" db="EMBL/GenBank/DDBJ databases">
        <title>Chaperone-usher fimbriae in a diverse selection of Gallibacterium genomes.</title>
        <authorList>
            <person name="Kudirkiene E."/>
            <person name="Bager R.J."/>
            <person name="Johnson T.J."/>
            <person name="Bojesen A.M."/>
        </authorList>
    </citation>
    <scope>NUCLEOTIDE SEQUENCE [LARGE SCALE GENOMIC DNA]</scope>
    <source>
        <strain evidence="1 2">20558/3kl.</strain>
    </source>
</reference>
<name>A0A0A2Y2X0_9PAST</name>
<dbReference type="RefSeq" id="WP_039084059.1">
    <property type="nucleotide sequence ID" value="NZ_JPXS01000029.1"/>
</dbReference>
<dbReference type="Proteomes" id="UP000030526">
    <property type="component" value="Unassembled WGS sequence"/>
</dbReference>
<evidence type="ECO:0000313" key="2">
    <source>
        <dbReference type="Proteomes" id="UP000030526"/>
    </source>
</evidence>
<sequence>MNCYDIETLMVAWGRYFASDRIGTEYPSISIKVVELPYSYKNWMIINVPEELILRVEECILTLFKIDFDLFEIVRINYATNTPLYDVRDQWGALVEWGALPQLGIGKSEYYSRIAKAKTCVRAMLYDKYKLWTDDKS</sequence>
<organism evidence="1 2">
    <name type="scientific">Gallibacterium anatis</name>
    <dbReference type="NCBI Taxonomy" id="750"/>
    <lineage>
        <taxon>Bacteria</taxon>
        <taxon>Pseudomonadati</taxon>
        <taxon>Pseudomonadota</taxon>
        <taxon>Gammaproteobacteria</taxon>
        <taxon>Pasteurellales</taxon>
        <taxon>Pasteurellaceae</taxon>
        <taxon>Gallibacterium</taxon>
    </lineage>
</organism>
<proteinExistence type="predicted"/>
<dbReference type="AlphaFoldDB" id="A0A0A2Y2X0"/>
<protein>
    <submittedName>
        <fullName evidence="1">Uncharacterized protein</fullName>
    </submittedName>
</protein>